<dbReference type="Pfam" id="PF00759">
    <property type="entry name" value="Glyco_hydro_9"/>
    <property type="match status" value="1"/>
</dbReference>
<gene>
    <name evidence="7" type="primary">celD</name>
    <name evidence="7" type="ORF">Pla144_11440</name>
</gene>
<organism evidence="7 8">
    <name type="scientific">Bythopirellula polymerisocia</name>
    <dbReference type="NCBI Taxonomy" id="2528003"/>
    <lineage>
        <taxon>Bacteria</taxon>
        <taxon>Pseudomonadati</taxon>
        <taxon>Planctomycetota</taxon>
        <taxon>Planctomycetia</taxon>
        <taxon>Pirellulales</taxon>
        <taxon>Lacipirellulaceae</taxon>
        <taxon>Bythopirellula</taxon>
    </lineage>
</organism>
<evidence type="ECO:0000256" key="1">
    <source>
        <dbReference type="ARBA" id="ARBA00007072"/>
    </source>
</evidence>
<dbReference type="GO" id="GO:0016810">
    <property type="term" value="F:hydrolase activity, acting on carbon-nitrogen (but not peptide) bonds"/>
    <property type="evidence" value="ECO:0007669"/>
    <property type="project" value="InterPro"/>
</dbReference>
<dbReference type="PANTHER" id="PTHR22298">
    <property type="entry name" value="ENDO-1,4-BETA-GLUCANASE"/>
    <property type="match status" value="1"/>
</dbReference>
<dbReference type="Gene3D" id="2.60.40.10">
    <property type="entry name" value="Immunoglobulins"/>
    <property type="match status" value="1"/>
</dbReference>
<dbReference type="SUPFAM" id="SSF81296">
    <property type="entry name" value="E set domains"/>
    <property type="match status" value="1"/>
</dbReference>
<dbReference type="CDD" id="cd02850">
    <property type="entry name" value="E_set_Cellulase_N"/>
    <property type="match status" value="1"/>
</dbReference>
<dbReference type="PROSITE" id="PS51677">
    <property type="entry name" value="NODB"/>
    <property type="match status" value="1"/>
</dbReference>
<protein>
    <submittedName>
        <fullName evidence="7">Endoglucanase D</fullName>
        <ecNumber evidence="7">3.2.1.4</ecNumber>
    </submittedName>
</protein>
<evidence type="ECO:0000256" key="5">
    <source>
        <dbReference type="ARBA" id="ARBA00023326"/>
    </source>
</evidence>
<dbReference type="InterPro" id="IPR011330">
    <property type="entry name" value="Glyco_hydro/deAcase_b/a-brl"/>
</dbReference>
<keyword evidence="5" id="KW-0624">Polysaccharide degradation</keyword>
<dbReference type="RefSeq" id="WP_146448527.1">
    <property type="nucleotide sequence ID" value="NZ_SJPS01000001.1"/>
</dbReference>
<keyword evidence="3" id="KW-0119">Carbohydrate metabolism</keyword>
<dbReference type="InterPro" id="IPR012341">
    <property type="entry name" value="6hp_glycosidase-like_sf"/>
</dbReference>
<dbReference type="EMBL" id="SJPS01000001">
    <property type="protein sequence ID" value="TWU30358.1"/>
    <property type="molecule type" value="Genomic_DNA"/>
</dbReference>
<comment type="caution">
    <text evidence="7">The sequence shown here is derived from an EMBL/GenBank/DDBJ whole genome shotgun (WGS) entry which is preliminary data.</text>
</comment>
<reference evidence="7 8" key="1">
    <citation type="submission" date="2019-02" db="EMBL/GenBank/DDBJ databases">
        <title>Deep-cultivation of Planctomycetes and their phenomic and genomic characterization uncovers novel biology.</title>
        <authorList>
            <person name="Wiegand S."/>
            <person name="Jogler M."/>
            <person name="Boedeker C."/>
            <person name="Pinto D."/>
            <person name="Vollmers J."/>
            <person name="Rivas-Marin E."/>
            <person name="Kohn T."/>
            <person name="Peeters S.H."/>
            <person name="Heuer A."/>
            <person name="Rast P."/>
            <person name="Oberbeckmann S."/>
            <person name="Bunk B."/>
            <person name="Jeske O."/>
            <person name="Meyerdierks A."/>
            <person name="Storesund J.E."/>
            <person name="Kallscheuer N."/>
            <person name="Luecker S."/>
            <person name="Lage O.M."/>
            <person name="Pohl T."/>
            <person name="Merkel B.J."/>
            <person name="Hornburger P."/>
            <person name="Mueller R.-W."/>
            <person name="Bruemmer F."/>
            <person name="Labrenz M."/>
            <person name="Spormann A.M."/>
            <person name="Op Den Camp H."/>
            <person name="Overmann J."/>
            <person name="Amann R."/>
            <person name="Jetten M.S.M."/>
            <person name="Mascher T."/>
            <person name="Medema M.H."/>
            <person name="Devos D.P."/>
            <person name="Kaster A.-K."/>
            <person name="Ovreas L."/>
            <person name="Rohde M."/>
            <person name="Galperin M.Y."/>
            <person name="Jogler C."/>
        </authorList>
    </citation>
    <scope>NUCLEOTIDE SEQUENCE [LARGE SCALE GENOMIC DNA]</scope>
    <source>
        <strain evidence="7 8">Pla144</strain>
    </source>
</reference>
<evidence type="ECO:0000313" key="7">
    <source>
        <dbReference type="EMBL" id="TWU30358.1"/>
    </source>
</evidence>
<dbReference type="CDD" id="cd10917">
    <property type="entry name" value="CE4_NodB_like_6s_7s"/>
    <property type="match status" value="1"/>
</dbReference>
<dbReference type="InterPro" id="IPR001701">
    <property type="entry name" value="Glyco_hydro_9"/>
</dbReference>
<dbReference type="InterPro" id="IPR014756">
    <property type="entry name" value="Ig_E-set"/>
</dbReference>
<dbReference type="Pfam" id="PF01522">
    <property type="entry name" value="Polysacc_deac_1"/>
    <property type="match status" value="1"/>
</dbReference>
<dbReference type="SUPFAM" id="SSF88713">
    <property type="entry name" value="Glycoside hydrolase/deacetylase"/>
    <property type="match status" value="1"/>
</dbReference>
<keyword evidence="8" id="KW-1185">Reference proteome</keyword>
<evidence type="ECO:0000256" key="3">
    <source>
        <dbReference type="ARBA" id="ARBA00023277"/>
    </source>
</evidence>
<keyword evidence="4 7" id="KW-0326">Glycosidase</keyword>
<comment type="similarity">
    <text evidence="1">Belongs to the glycosyl hydrolase 9 (cellulase E) family.</text>
</comment>
<proteinExistence type="inferred from homology"/>
<evidence type="ECO:0000256" key="4">
    <source>
        <dbReference type="ARBA" id="ARBA00023295"/>
    </source>
</evidence>
<keyword evidence="2 7" id="KW-0378">Hydrolase</keyword>
<name>A0A5C6D0V6_9BACT</name>
<evidence type="ECO:0000259" key="6">
    <source>
        <dbReference type="PROSITE" id="PS51677"/>
    </source>
</evidence>
<dbReference type="GO" id="GO:0000272">
    <property type="term" value="P:polysaccharide catabolic process"/>
    <property type="evidence" value="ECO:0007669"/>
    <property type="project" value="UniProtKB-KW"/>
</dbReference>
<dbReference type="Pfam" id="PF02927">
    <property type="entry name" value="CelD_N"/>
    <property type="match status" value="1"/>
</dbReference>
<dbReference type="GO" id="GO:0008810">
    <property type="term" value="F:cellulase activity"/>
    <property type="evidence" value="ECO:0007669"/>
    <property type="project" value="UniProtKB-EC"/>
</dbReference>
<dbReference type="Gene3D" id="3.20.20.370">
    <property type="entry name" value="Glycoside hydrolase/deacetylase"/>
    <property type="match status" value="1"/>
</dbReference>
<evidence type="ECO:0000256" key="2">
    <source>
        <dbReference type="ARBA" id="ARBA00022801"/>
    </source>
</evidence>
<dbReference type="SUPFAM" id="SSF48208">
    <property type="entry name" value="Six-hairpin glycosidases"/>
    <property type="match status" value="1"/>
</dbReference>
<dbReference type="InterPro" id="IPR002509">
    <property type="entry name" value="NODB_dom"/>
</dbReference>
<evidence type="ECO:0000313" key="8">
    <source>
        <dbReference type="Proteomes" id="UP000318437"/>
    </source>
</evidence>
<dbReference type="Gene3D" id="1.50.10.10">
    <property type="match status" value="1"/>
</dbReference>
<dbReference type="OrthoDB" id="232310at2"/>
<dbReference type="InterPro" id="IPR013783">
    <property type="entry name" value="Ig-like_fold"/>
</dbReference>
<dbReference type="InterPro" id="IPR008928">
    <property type="entry name" value="6-hairpin_glycosidase_sf"/>
</dbReference>
<accession>A0A5C6D0V6</accession>
<feature type="domain" description="NodB homology" evidence="6">
    <location>
        <begin position="638"/>
        <end position="845"/>
    </location>
</feature>
<dbReference type="AlphaFoldDB" id="A0A5C6D0V6"/>
<dbReference type="InterPro" id="IPR004197">
    <property type="entry name" value="Cellulase_Ig-like"/>
</dbReference>
<dbReference type="EC" id="3.2.1.4" evidence="7"/>
<sequence>MKSQPSFQHLVSISLVGLLSLTSNIGYLSAGDSVHLRVNQVGYQPEDVKVAIAFSHNPVEGEFALLEVPSGKVVFSETIAPSPAPGWGTFDHHYQLDFSKFSAPGRYRLKIDNSGEVSRPFTIGEDAYGNNVESLLRFMRQQRCGYNPVLDLVCHQRDGRTAFGPLPAGTFVDSSGGWHDAGDQLKYLLTGSNATARMLLAYRLEPTKFDDRTDRLGHPLPNQIPDVLDEARWGLDWLFKLHPSADELYHQVADDRDHNGWKMPDQDTSDYGWGPNSYRVVYGADGKPQGLREFKSESTGLANIAGRCAVAMALAHQIWKEDLHDPVFAARCLQAAREFYAMGKAKEGVQQGNSYGAPYRYSETTWADDMEWAAAELYTATGEEAFLEAAIHYAHLAADTSWMPLETAGHYQYYPFLNVGHFALYPHADTEQQAKLADYYRSGIEATIARANKNAFGVGVPFIWCSNNLTTALITQILLYERMTGDLKYHHHMLAQRDWLFGRNPWGTAMFTGIPHDGESPEDVHTAIWKLTRRAVPGGLVDGPVYAKVYESLLGLHLENEDEFAEFQNTHVVYHDDIGDYSTNEPTMDGTADAIFMMAHFGIAPNEARQAVARRVLSPAADFQLDAGAIRRASPTDKKLALLFTADEHVDGAESVFNTLAEHNIPAAFFLTGKALDAPSMRDWTRSALEAGHYVGPHSDGHLLYAPWEERQKSLVSKERFQADLYRNLAELGELGADRSEPIYFVPPFEWHNAQHTLWAKELGCQMINFTLGSGSHRDFAPEEHQAYRTSDQLLQEILAYENSETTGLNGHLLLLHLGTTRKDKMYDKLGELVEVLQQRGYEFVRIDKLLSPALQVR</sequence>
<dbReference type="Proteomes" id="UP000318437">
    <property type="component" value="Unassembled WGS sequence"/>
</dbReference>